<evidence type="ECO:0000259" key="1">
    <source>
        <dbReference type="Pfam" id="PF01966"/>
    </source>
</evidence>
<organism evidence="2 3">
    <name type="scientific">Acinetobacter rongchengensis</name>
    <dbReference type="NCBI Taxonomy" id="2419601"/>
    <lineage>
        <taxon>Bacteria</taxon>
        <taxon>Pseudomonadati</taxon>
        <taxon>Pseudomonadota</taxon>
        <taxon>Gammaproteobacteria</taxon>
        <taxon>Moraxellales</taxon>
        <taxon>Moraxellaceae</taxon>
        <taxon>Acinetobacter</taxon>
    </lineage>
</organism>
<proteinExistence type="predicted"/>
<dbReference type="InterPro" id="IPR006674">
    <property type="entry name" value="HD_domain"/>
</dbReference>
<evidence type="ECO:0000313" key="3">
    <source>
        <dbReference type="Proteomes" id="UP000280405"/>
    </source>
</evidence>
<dbReference type="PANTHER" id="PTHR35569:SF1">
    <property type="entry name" value="CYANAMIDE HYDRATASE DDI2-RELATED"/>
    <property type="match status" value="1"/>
</dbReference>
<dbReference type="PANTHER" id="PTHR35569">
    <property type="entry name" value="CYANAMIDE HYDRATASE DDI2-RELATED"/>
    <property type="match status" value="1"/>
</dbReference>
<dbReference type="AlphaFoldDB" id="A0A3A8EV22"/>
<dbReference type="Pfam" id="PF01966">
    <property type="entry name" value="HD"/>
    <property type="match status" value="1"/>
</dbReference>
<dbReference type="EMBL" id="RAXT01000009">
    <property type="protein sequence ID" value="RKG38697.1"/>
    <property type="molecule type" value="Genomic_DNA"/>
</dbReference>
<comment type="caution">
    <text evidence="2">The sequence shown here is derived from an EMBL/GenBank/DDBJ whole genome shotgun (WGS) entry which is preliminary data.</text>
</comment>
<keyword evidence="3" id="KW-1185">Reference proteome</keyword>
<gene>
    <name evidence="2" type="ORF">D7V20_06735</name>
</gene>
<feature type="domain" description="HD" evidence="1">
    <location>
        <begin position="78"/>
        <end position="181"/>
    </location>
</feature>
<sequence>MIGSREWMNLSNGNLSFKEKAQLIKTVLLPALTGYGKTFLKPDAAPIALKLKDFKIPDTAIVKEAIAELEQTQSKAIIHHSWRTYIWGVAIAQKNHWQFDDESFLIASLMHDLGLVEHLEQYSCECFAFESALRAESLCSKHHYPQQKTDNISEAICMHLNGYIDENDQSLSKEVILLQKATSCDVIGTDLSKFSTTFRDEVLAAYPRFKFNTEMCRLIAIEAQRNPKSRTALTLQVGLPLMIRMNIFKE</sequence>
<dbReference type="RefSeq" id="WP_120383546.1">
    <property type="nucleotide sequence ID" value="NZ_RAXT01000009.1"/>
</dbReference>
<dbReference type="OrthoDB" id="8478129at2"/>
<name>A0A3A8EV22_9GAMM</name>
<reference evidence="2 3" key="1">
    <citation type="submission" date="2018-09" db="EMBL/GenBank/DDBJ databases">
        <title>The draft genome of Acinetobacter spp. strains.</title>
        <authorList>
            <person name="Qin J."/>
            <person name="Feng Y."/>
            <person name="Zong Z."/>
        </authorList>
    </citation>
    <scope>NUCLEOTIDE SEQUENCE [LARGE SCALE GENOMIC DNA]</scope>
    <source>
        <strain evidence="2 3">WCHAc060115</strain>
    </source>
</reference>
<dbReference type="Gene3D" id="1.10.3210.10">
    <property type="entry name" value="Hypothetical protein af1432"/>
    <property type="match status" value="1"/>
</dbReference>
<evidence type="ECO:0000313" key="2">
    <source>
        <dbReference type="EMBL" id="RKG38697.1"/>
    </source>
</evidence>
<dbReference type="SUPFAM" id="SSF109604">
    <property type="entry name" value="HD-domain/PDEase-like"/>
    <property type="match status" value="1"/>
</dbReference>
<accession>A0A3A8EV22</accession>
<dbReference type="Proteomes" id="UP000280405">
    <property type="component" value="Unassembled WGS sequence"/>
</dbReference>
<protein>
    <submittedName>
        <fullName evidence="2">HD domain-containing protein</fullName>
    </submittedName>
</protein>